<comment type="caution">
    <text evidence="7">The sequence shown here is derived from an EMBL/GenBank/DDBJ whole genome shotgun (WGS) entry which is preliminary data.</text>
</comment>
<keyword evidence="3 6" id="KW-0813">Transport</keyword>
<dbReference type="GO" id="GO:0031902">
    <property type="term" value="C:late endosome membrane"/>
    <property type="evidence" value="ECO:0007669"/>
    <property type="project" value="UniProtKB-UniRule"/>
</dbReference>
<dbReference type="GO" id="GO:0000814">
    <property type="term" value="C:ESCRT II complex"/>
    <property type="evidence" value="ECO:0007669"/>
    <property type="project" value="UniProtKB-UniRule"/>
</dbReference>
<dbReference type="SUPFAM" id="SSF46785">
    <property type="entry name" value="Winged helix' DNA-binding domain"/>
    <property type="match status" value="1"/>
</dbReference>
<dbReference type="Pfam" id="PF04157">
    <property type="entry name" value="EAP30"/>
    <property type="match status" value="1"/>
</dbReference>
<dbReference type="OrthoDB" id="271448at2759"/>
<organism evidence="7 8">
    <name type="scientific">Seminavis robusta</name>
    <dbReference type="NCBI Taxonomy" id="568900"/>
    <lineage>
        <taxon>Eukaryota</taxon>
        <taxon>Sar</taxon>
        <taxon>Stramenopiles</taxon>
        <taxon>Ochrophyta</taxon>
        <taxon>Bacillariophyta</taxon>
        <taxon>Bacillariophyceae</taxon>
        <taxon>Bacillariophycidae</taxon>
        <taxon>Naviculales</taxon>
        <taxon>Naviculaceae</taxon>
        <taxon>Seminavis</taxon>
    </lineage>
</organism>
<dbReference type="Gene3D" id="1.10.10.10">
    <property type="entry name" value="Winged helix-like DNA-binding domain superfamily/Winged helix DNA-binding domain"/>
    <property type="match status" value="2"/>
</dbReference>
<accession>A0A9N8EZY6</accession>
<dbReference type="InterPro" id="IPR040608">
    <property type="entry name" value="Snf8/Vps36"/>
</dbReference>
<comment type="subunit">
    <text evidence="6">Component of the endosomal sorting complex required for transport II (ESCRT-II).</text>
</comment>
<evidence type="ECO:0000313" key="7">
    <source>
        <dbReference type="EMBL" id="CAB9530331.1"/>
    </source>
</evidence>
<dbReference type="GO" id="GO:0043328">
    <property type="term" value="P:protein transport to vacuole involved in ubiquitin-dependent protein catabolic process via the multivesicular body sorting pathway"/>
    <property type="evidence" value="ECO:0007669"/>
    <property type="project" value="UniProtKB-UniRule"/>
</dbReference>
<comment type="similarity">
    <text evidence="1 6">Belongs to the VPS36 family.</text>
</comment>
<sequence>MPSTKLKRWSPMACLPVAALTPSGLLEMDVKDGEVELMRRGDMDLRSDMADPMVPLSSDGSGAASTSGLKWIDRDDNLQVSLTTHRIVFFATSDTSDNQRNARFLHLSHLHQVTSVAGGMMSAFSAPRLTLHSYMGDLLLIFRESGAAKDRDDLLKFLQRAMERKAWETQQRLQEKNRASQAIASRKVGVDAIITKSNLRHKEAARLTEDAFKGDAETLLREAAQLVKVIQKYATTLEKGELGEGEDTTRLSDMMENMGMTSALSRQNYRGGTSSSGVADDYTTTLARQLADFLRPRLKACGGLMTLTDIYCIYNRARGTNLISPEDLLDAAGCMKSLRLGMSERTFPSGVKVVQSDNFDDTRMAIRLKELAEEQLTVRTSSSANGDEGLTAMQVSRTLHISALLAQEQLLASEKLGYLCRDETLETTRFFPNLFEDYLKQYSTTAKQ</sequence>
<dbReference type="FunFam" id="1.10.10.10:FF:000416">
    <property type="entry name" value="Vacuolar protein-sorting-associated protein 36"/>
    <property type="match status" value="1"/>
</dbReference>
<dbReference type="EMBL" id="CAICTM010002837">
    <property type="protein sequence ID" value="CAB9530331.1"/>
    <property type="molecule type" value="Genomic_DNA"/>
</dbReference>
<dbReference type="GO" id="GO:0043130">
    <property type="term" value="F:ubiquitin binding"/>
    <property type="evidence" value="ECO:0007669"/>
    <property type="project" value="UniProtKB-UniRule"/>
</dbReference>
<dbReference type="PANTHER" id="PTHR13128">
    <property type="entry name" value="VACUOLAR PROTEIN-SORTING-ASSOCIATED PROTEIN 36"/>
    <property type="match status" value="1"/>
</dbReference>
<dbReference type="InterPro" id="IPR036390">
    <property type="entry name" value="WH_DNA-bd_sf"/>
</dbReference>
<dbReference type="InterPro" id="IPR037855">
    <property type="entry name" value="Vps36"/>
</dbReference>
<proteinExistence type="inferred from homology"/>
<dbReference type="GO" id="GO:0032266">
    <property type="term" value="F:phosphatidylinositol-3-phosphate binding"/>
    <property type="evidence" value="ECO:0007669"/>
    <property type="project" value="UniProtKB-UniRule"/>
</dbReference>
<evidence type="ECO:0000256" key="1">
    <source>
        <dbReference type="ARBA" id="ARBA00009697"/>
    </source>
</evidence>
<evidence type="ECO:0000313" key="8">
    <source>
        <dbReference type="Proteomes" id="UP001153069"/>
    </source>
</evidence>
<dbReference type="InterPro" id="IPR011993">
    <property type="entry name" value="PH-like_dom_sf"/>
</dbReference>
<dbReference type="Gene3D" id="2.30.29.30">
    <property type="entry name" value="Pleckstrin-homology domain (PH domain)/Phosphotyrosine-binding domain (PTB)"/>
    <property type="match status" value="1"/>
</dbReference>
<name>A0A9N8EZY6_9STRA</name>
<reference evidence="7" key="1">
    <citation type="submission" date="2020-06" db="EMBL/GenBank/DDBJ databases">
        <authorList>
            <consortium name="Plant Systems Biology data submission"/>
        </authorList>
    </citation>
    <scope>NUCLEOTIDE SEQUENCE</scope>
    <source>
        <strain evidence="7">D6</strain>
    </source>
</reference>
<protein>
    <recommendedName>
        <fullName evidence="2 6">Vacuolar protein-sorting-associated protein 36</fullName>
    </recommendedName>
    <alternativeName>
        <fullName evidence="6">ESCRT-II complex subunit VPS36</fullName>
    </alternativeName>
</protein>
<evidence type="ECO:0000256" key="3">
    <source>
        <dbReference type="ARBA" id="ARBA00022448"/>
    </source>
</evidence>
<keyword evidence="5 6" id="KW-0653">Protein transport</keyword>
<evidence type="ECO:0000256" key="4">
    <source>
        <dbReference type="ARBA" id="ARBA00022490"/>
    </source>
</evidence>
<dbReference type="Proteomes" id="UP001153069">
    <property type="component" value="Unassembled WGS sequence"/>
</dbReference>
<comment type="subcellular location">
    <subcellularLocation>
        <location evidence="6">Cytoplasm</location>
    </subcellularLocation>
    <subcellularLocation>
        <location evidence="6">Endosome</location>
    </subcellularLocation>
</comment>
<keyword evidence="6" id="KW-0967">Endosome</keyword>
<comment type="function">
    <text evidence="6">Component of the ESCRT-II complex (endosomal sorting complex required for transport II), which is required for multivesicular body (MVB) formation and sorting of endosomal cargo proteins into MVBs.</text>
</comment>
<dbReference type="AlphaFoldDB" id="A0A9N8EZY6"/>
<keyword evidence="4 6" id="KW-0963">Cytoplasm</keyword>
<dbReference type="InterPro" id="IPR036388">
    <property type="entry name" value="WH-like_DNA-bd_sf"/>
</dbReference>
<dbReference type="PANTHER" id="PTHR13128:SF12">
    <property type="entry name" value="VACUOLAR PROTEIN-SORTING-ASSOCIATED PROTEIN 36"/>
    <property type="match status" value="1"/>
</dbReference>
<keyword evidence="8" id="KW-1185">Reference proteome</keyword>
<evidence type="ECO:0000256" key="5">
    <source>
        <dbReference type="ARBA" id="ARBA00022927"/>
    </source>
</evidence>
<evidence type="ECO:0000256" key="6">
    <source>
        <dbReference type="RuleBase" id="RU367095"/>
    </source>
</evidence>
<evidence type="ECO:0000256" key="2">
    <source>
        <dbReference type="ARBA" id="ARBA00017953"/>
    </source>
</evidence>
<gene>
    <name evidence="7" type="ORF">SEMRO_2839_G338230.1</name>
</gene>